<dbReference type="Proteomes" id="UP000007266">
    <property type="component" value="Unassembled WGS sequence"/>
</dbReference>
<dbReference type="Gene3D" id="3.40.50.1820">
    <property type="entry name" value="alpha/beta hydrolase"/>
    <property type="match status" value="1"/>
</dbReference>
<feature type="signal peptide" evidence="6">
    <location>
        <begin position="1"/>
        <end position="20"/>
    </location>
</feature>
<dbReference type="PROSITE" id="PS00122">
    <property type="entry name" value="CARBOXYLESTERASE_B_1"/>
    <property type="match status" value="1"/>
</dbReference>
<dbReference type="InterPro" id="IPR019819">
    <property type="entry name" value="Carboxylesterase_B_CS"/>
</dbReference>
<dbReference type="InParanoid" id="D7EIP7"/>
<feature type="domain" description="Carboxylesterase type B" evidence="7">
    <location>
        <begin position="22"/>
        <end position="545"/>
    </location>
</feature>
<dbReference type="SUPFAM" id="SSF53474">
    <property type="entry name" value="alpha/beta-Hydrolases"/>
    <property type="match status" value="1"/>
</dbReference>
<evidence type="ECO:0000256" key="2">
    <source>
        <dbReference type="ARBA" id="ARBA00022487"/>
    </source>
</evidence>
<keyword evidence="4" id="KW-1015">Disulfide bond</keyword>
<protein>
    <recommendedName>
        <fullName evidence="6">Carboxylic ester hydrolase</fullName>
        <ecNumber evidence="6">3.1.1.-</ecNumber>
    </recommendedName>
</protein>
<proteinExistence type="inferred from homology"/>
<keyword evidence="5" id="KW-0325">Glycoprotein</keyword>
<keyword evidence="6" id="KW-0732">Signal</keyword>
<sequence>MTKACLFVIFTLFQAGFLLGVPEVQLPTGVIRGREDTTVNNKQYFAFEKVPYAAPPIGVLRFKAPVPPPNWEEPLDTVNLDVSCYQVSGNSDAESEDCLYINVFTPQLPSGTTNVSLPVMLFIHGGGFMFGSGRNTYSDYIIEENVIFATINYRLGPFGFLSTEDHYIPGNNGLKDQHMAIKWTHSNIHLFGGDPDKITIMGQSAGSASVAYHLLNQQSQGLFQSAILESGSFLSPFAFQRRAREIAFATAAFLNDTFDTTENSKELYEFLKGVDAKDLDLASQKYHESETLESAQILTGRYYSPVIEVKNPDAFLTKKMYGLLKAGNLVRVPILIGINSEEGLVYNTNPDILTQNMATFDENVSWLVPKDMMLIDDQPLLEMGTQIKTMYVGSGNLSEHIGDGVRYYSDHSFTRSIIKTAELYSNFSETFFYQFSYDGPLGGVNIHYDGAENVGHAEELSYLFCHGSGCNRDDIPDSDKLTRQRLIKLWTNFAKYQNPTPQPEELLQNVTWPKVSTESGDFLYLDIDENLEVKNHPKEETYSKWVELYESLGYDNFDTY</sequence>
<dbReference type="KEGG" id="tca:660964"/>
<evidence type="ECO:0000256" key="4">
    <source>
        <dbReference type="ARBA" id="ARBA00023157"/>
    </source>
</evidence>
<dbReference type="PANTHER" id="PTHR43142:SF1">
    <property type="entry name" value="CARBOXYLIC ESTER HYDROLASE"/>
    <property type="match status" value="1"/>
</dbReference>
<dbReference type="PANTHER" id="PTHR43142">
    <property type="entry name" value="CARBOXYLIC ESTER HYDROLASE"/>
    <property type="match status" value="1"/>
</dbReference>
<evidence type="ECO:0000256" key="3">
    <source>
        <dbReference type="ARBA" id="ARBA00022801"/>
    </source>
</evidence>
<dbReference type="STRING" id="7070.D7EIP7"/>
<organism evidence="8 9">
    <name type="scientific">Tribolium castaneum</name>
    <name type="common">Red flour beetle</name>
    <dbReference type="NCBI Taxonomy" id="7070"/>
    <lineage>
        <taxon>Eukaryota</taxon>
        <taxon>Metazoa</taxon>
        <taxon>Ecdysozoa</taxon>
        <taxon>Arthropoda</taxon>
        <taxon>Hexapoda</taxon>
        <taxon>Insecta</taxon>
        <taxon>Pterygota</taxon>
        <taxon>Neoptera</taxon>
        <taxon>Endopterygota</taxon>
        <taxon>Coleoptera</taxon>
        <taxon>Polyphaga</taxon>
        <taxon>Cucujiformia</taxon>
        <taxon>Tenebrionidae</taxon>
        <taxon>Tenebrionidae incertae sedis</taxon>
        <taxon>Tribolium</taxon>
    </lineage>
</organism>
<feature type="chain" id="PRO_5005126783" description="Carboxylic ester hydrolase" evidence="6">
    <location>
        <begin position="21"/>
        <end position="560"/>
    </location>
</feature>
<dbReference type="GO" id="GO:0052689">
    <property type="term" value="F:carboxylic ester hydrolase activity"/>
    <property type="evidence" value="ECO:0007669"/>
    <property type="project" value="UniProtKB-KW"/>
</dbReference>
<dbReference type="EC" id="3.1.1.-" evidence="6"/>
<dbReference type="InterPro" id="IPR029058">
    <property type="entry name" value="AB_hydrolase_fold"/>
</dbReference>
<comment type="similarity">
    <text evidence="1 6">Belongs to the type-B carboxylesterase/lipase family.</text>
</comment>
<dbReference type="PROSITE" id="PS00941">
    <property type="entry name" value="CARBOXYLESTERASE_B_2"/>
    <property type="match status" value="1"/>
</dbReference>
<evidence type="ECO:0000256" key="6">
    <source>
        <dbReference type="RuleBase" id="RU361235"/>
    </source>
</evidence>
<dbReference type="InterPro" id="IPR002018">
    <property type="entry name" value="CarbesteraseB"/>
</dbReference>
<dbReference type="Pfam" id="PF00135">
    <property type="entry name" value="COesterase"/>
    <property type="match status" value="1"/>
</dbReference>
<name>D7EIP7_TRICA</name>
<keyword evidence="3 6" id="KW-0378">Hydrolase</keyword>
<dbReference type="FunFam" id="3.40.50.1820:FF:000155">
    <property type="entry name" value="Carboxylic ester hydrolase"/>
    <property type="match status" value="1"/>
</dbReference>
<dbReference type="AlphaFoldDB" id="D7EIP7"/>
<dbReference type="ESTHER" id="trica-d7eip7">
    <property type="family name" value="Carb_B_Arthropoda"/>
</dbReference>
<evidence type="ECO:0000256" key="1">
    <source>
        <dbReference type="ARBA" id="ARBA00005964"/>
    </source>
</evidence>
<evidence type="ECO:0000256" key="5">
    <source>
        <dbReference type="ARBA" id="ARBA00023180"/>
    </source>
</evidence>
<evidence type="ECO:0000313" key="8">
    <source>
        <dbReference type="EMBL" id="EFA12216.1"/>
    </source>
</evidence>
<dbReference type="eggNOG" id="KOG1516">
    <property type="taxonomic scope" value="Eukaryota"/>
</dbReference>
<dbReference type="PhylomeDB" id="D7EIP7"/>
<reference evidence="8 9" key="1">
    <citation type="journal article" date="2008" name="Nature">
        <title>The genome of the model beetle and pest Tribolium castaneum.</title>
        <authorList>
            <consortium name="Tribolium Genome Sequencing Consortium"/>
            <person name="Richards S."/>
            <person name="Gibbs R.A."/>
            <person name="Weinstock G.M."/>
            <person name="Brown S.J."/>
            <person name="Denell R."/>
            <person name="Beeman R.W."/>
            <person name="Gibbs R."/>
            <person name="Beeman R.W."/>
            <person name="Brown S.J."/>
            <person name="Bucher G."/>
            <person name="Friedrich M."/>
            <person name="Grimmelikhuijzen C.J."/>
            <person name="Klingler M."/>
            <person name="Lorenzen M."/>
            <person name="Richards S."/>
            <person name="Roth S."/>
            <person name="Schroder R."/>
            <person name="Tautz D."/>
            <person name="Zdobnov E.M."/>
            <person name="Muzny D."/>
            <person name="Gibbs R.A."/>
            <person name="Weinstock G.M."/>
            <person name="Attaway T."/>
            <person name="Bell S."/>
            <person name="Buhay C.J."/>
            <person name="Chandrabose M.N."/>
            <person name="Chavez D."/>
            <person name="Clerk-Blankenburg K.P."/>
            <person name="Cree A."/>
            <person name="Dao M."/>
            <person name="Davis C."/>
            <person name="Chacko J."/>
            <person name="Dinh H."/>
            <person name="Dugan-Rocha S."/>
            <person name="Fowler G."/>
            <person name="Garner T.T."/>
            <person name="Garnes J."/>
            <person name="Gnirke A."/>
            <person name="Hawes A."/>
            <person name="Hernandez J."/>
            <person name="Hines S."/>
            <person name="Holder M."/>
            <person name="Hume J."/>
            <person name="Jhangiani S.N."/>
            <person name="Joshi V."/>
            <person name="Khan Z.M."/>
            <person name="Jackson L."/>
            <person name="Kovar C."/>
            <person name="Kowis A."/>
            <person name="Lee S."/>
            <person name="Lewis L.R."/>
            <person name="Margolis J."/>
            <person name="Morgan M."/>
            <person name="Nazareth L.V."/>
            <person name="Nguyen N."/>
            <person name="Okwuonu G."/>
            <person name="Parker D."/>
            <person name="Richards S."/>
            <person name="Ruiz S.J."/>
            <person name="Santibanez J."/>
            <person name="Savard J."/>
            <person name="Scherer S.E."/>
            <person name="Schneider B."/>
            <person name="Sodergren E."/>
            <person name="Tautz D."/>
            <person name="Vattahil S."/>
            <person name="Villasana D."/>
            <person name="White C.S."/>
            <person name="Wright R."/>
            <person name="Park Y."/>
            <person name="Beeman R.W."/>
            <person name="Lord J."/>
            <person name="Oppert B."/>
            <person name="Lorenzen M."/>
            <person name="Brown S."/>
            <person name="Wang L."/>
            <person name="Savard J."/>
            <person name="Tautz D."/>
            <person name="Richards S."/>
            <person name="Weinstock G."/>
            <person name="Gibbs R.A."/>
            <person name="Liu Y."/>
            <person name="Worley K."/>
            <person name="Weinstock G."/>
            <person name="Elsik C.G."/>
            <person name="Reese J.T."/>
            <person name="Elhaik E."/>
            <person name="Landan G."/>
            <person name="Graur D."/>
            <person name="Arensburger P."/>
            <person name="Atkinson P."/>
            <person name="Beeman R.W."/>
            <person name="Beidler J."/>
            <person name="Brown S.J."/>
            <person name="Demuth J.P."/>
            <person name="Drury D.W."/>
            <person name="Du Y.Z."/>
            <person name="Fujiwara H."/>
            <person name="Lorenzen M."/>
            <person name="Maselli V."/>
            <person name="Osanai M."/>
            <person name="Park Y."/>
            <person name="Robertson H.M."/>
            <person name="Tu Z."/>
            <person name="Wang J.J."/>
            <person name="Wang S."/>
            <person name="Richards S."/>
            <person name="Song H."/>
            <person name="Zhang L."/>
            <person name="Sodergren E."/>
            <person name="Werner D."/>
            <person name="Stanke M."/>
            <person name="Morgenstern B."/>
            <person name="Solovyev V."/>
            <person name="Kosarev P."/>
            <person name="Brown G."/>
            <person name="Chen H.C."/>
            <person name="Ermolaeva O."/>
            <person name="Hlavina W."/>
            <person name="Kapustin Y."/>
            <person name="Kiryutin B."/>
            <person name="Kitts P."/>
            <person name="Maglott D."/>
            <person name="Pruitt K."/>
            <person name="Sapojnikov V."/>
            <person name="Souvorov A."/>
            <person name="Mackey A.J."/>
            <person name="Waterhouse R.M."/>
            <person name="Wyder S."/>
            <person name="Zdobnov E.M."/>
            <person name="Zdobnov E.M."/>
            <person name="Wyder S."/>
            <person name="Kriventseva E.V."/>
            <person name="Kadowaki T."/>
            <person name="Bork P."/>
            <person name="Aranda M."/>
            <person name="Bao R."/>
            <person name="Beermann A."/>
            <person name="Berns N."/>
            <person name="Bolognesi R."/>
            <person name="Bonneton F."/>
            <person name="Bopp D."/>
            <person name="Brown S.J."/>
            <person name="Bucher G."/>
            <person name="Butts T."/>
            <person name="Chaumot A."/>
            <person name="Denell R.E."/>
            <person name="Ferrier D.E."/>
            <person name="Friedrich M."/>
            <person name="Gordon C.M."/>
            <person name="Jindra M."/>
            <person name="Klingler M."/>
            <person name="Lan Q."/>
            <person name="Lattorff H.M."/>
            <person name="Laudet V."/>
            <person name="von Levetsow C."/>
            <person name="Liu Z."/>
            <person name="Lutz R."/>
            <person name="Lynch J.A."/>
            <person name="da Fonseca R.N."/>
            <person name="Posnien N."/>
            <person name="Reuter R."/>
            <person name="Roth S."/>
            <person name="Savard J."/>
            <person name="Schinko J.B."/>
            <person name="Schmitt C."/>
            <person name="Schoppmeier M."/>
            <person name="Schroder R."/>
            <person name="Shippy T.D."/>
            <person name="Simonnet F."/>
            <person name="Marques-Souza H."/>
            <person name="Tautz D."/>
            <person name="Tomoyasu Y."/>
            <person name="Trauner J."/>
            <person name="Van der Zee M."/>
            <person name="Vervoort M."/>
            <person name="Wittkopp N."/>
            <person name="Wimmer E.A."/>
            <person name="Yang X."/>
            <person name="Jones A.K."/>
            <person name="Sattelle D.B."/>
            <person name="Ebert P.R."/>
            <person name="Nelson D."/>
            <person name="Scott J.G."/>
            <person name="Beeman R.W."/>
            <person name="Muthukrishnan S."/>
            <person name="Kramer K.J."/>
            <person name="Arakane Y."/>
            <person name="Beeman R.W."/>
            <person name="Zhu Q."/>
            <person name="Hogenkamp D."/>
            <person name="Dixit R."/>
            <person name="Oppert B."/>
            <person name="Jiang H."/>
            <person name="Zou Z."/>
            <person name="Marshall J."/>
            <person name="Elpidina E."/>
            <person name="Vinokurov K."/>
            <person name="Oppert C."/>
            <person name="Zou Z."/>
            <person name="Evans J."/>
            <person name="Lu Z."/>
            <person name="Zhao P."/>
            <person name="Sumathipala N."/>
            <person name="Altincicek B."/>
            <person name="Vilcinskas A."/>
            <person name="Williams M."/>
            <person name="Hultmark D."/>
            <person name="Hetru C."/>
            <person name="Jiang H."/>
            <person name="Grimmelikhuijzen C.J."/>
            <person name="Hauser F."/>
            <person name="Cazzamali G."/>
            <person name="Williamson M."/>
            <person name="Park Y."/>
            <person name="Li B."/>
            <person name="Tanaka Y."/>
            <person name="Predel R."/>
            <person name="Neupert S."/>
            <person name="Schachtner J."/>
            <person name="Verleyen P."/>
            <person name="Raible F."/>
            <person name="Bork P."/>
            <person name="Friedrich M."/>
            <person name="Walden K.K."/>
            <person name="Robertson H.M."/>
            <person name="Angeli S."/>
            <person name="Foret S."/>
            <person name="Bucher G."/>
            <person name="Schuetz S."/>
            <person name="Maleszka R."/>
            <person name="Wimmer E.A."/>
            <person name="Beeman R.W."/>
            <person name="Lorenzen M."/>
            <person name="Tomoyasu Y."/>
            <person name="Miller S.C."/>
            <person name="Grossmann D."/>
            <person name="Bucher G."/>
        </authorList>
    </citation>
    <scope>NUCLEOTIDE SEQUENCE [LARGE SCALE GENOMIC DNA]</scope>
    <source>
        <strain evidence="8 9">Georgia GA2</strain>
    </source>
</reference>
<gene>
    <name evidence="8" type="primary">AUGUSTUS-3.0.2_05133</name>
    <name evidence="8" type="ORF">TcasGA2_TC005133</name>
</gene>
<dbReference type="OMA" id="WAYEMEE"/>
<evidence type="ECO:0000313" key="9">
    <source>
        <dbReference type="Proteomes" id="UP000007266"/>
    </source>
</evidence>
<accession>D7EIP7</accession>
<keyword evidence="2" id="KW-0719">Serine esterase</keyword>
<evidence type="ECO:0000259" key="7">
    <source>
        <dbReference type="Pfam" id="PF00135"/>
    </source>
</evidence>
<dbReference type="HOGENOM" id="CLU_006586_13_2_1"/>
<reference evidence="8 9" key="2">
    <citation type="journal article" date="2010" name="Nucleic Acids Res.">
        <title>BeetleBase in 2010: revisions to provide comprehensive genomic information for Tribolium castaneum.</title>
        <authorList>
            <person name="Kim H.S."/>
            <person name="Murphy T."/>
            <person name="Xia J."/>
            <person name="Caragea D."/>
            <person name="Park Y."/>
            <person name="Beeman R.W."/>
            <person name="Lorenzen M.D."/>
            <person name="Butcher S."/>
            <person name="Manak J.R."/>
            <person name="Brown S.J."/>
        </authorList>
    </citation>
    <scope>NUCLEOTIDE SEQUENCE [LARGE SCALE GENOMIC DNA]</scope>
    <source>
        <strain evidence="8 9">Georgia GA2</strain>
    </source>
</reference>
<dbReference type="OrthoDB" id="6846267at2759"/>
<dbReference type="EMBL" id="KQ971409">
    <property type="protein sequence ID" value="EFA12216.1"/>
    <property type="molecule type" value="Genomic_DNA"/>
</dbReference>
<dbReference type="InterPro" id="IPR019826">
    <property type="entry name" value="Carboxylesterase_B_AS"/>
</dbReference>
<keyword evidence="9" id="KW-1185">Reference proteome</keyword>